<keyword evidence="3 6" id="KW-0812">Transmembrane</keyword>
<keyword evidence="6" id="KW-0050">Antiport</keyword>
<evidence type="ECO:0000256" key="4">
    <source>
        <dbReference type="ARBA" id="ARBA00022989"/>
    </source>
</evidence>
<evidence type="ECO:0000313" key="8">
    <source>
        <dbReference type="Proteomes" id="UP001165444"/>
    </source>
</evidence>
<dbReference type="Gene3D" id="1.20.1530.10">
    <property type="entry name" value="Na+/H+ antiporter like domain"/>
    <property type="match status" value="1"/>
</dbReference>
<keyword evidence="4 6" id="KW-1133">Transmembrane helix</keyword>
<keyword evidence="6" id="KW-0739">Sodium transport</keyword>
<protein>
    <recommendedName>
        <fullName evidence="6">Na(+)/H(+) antiporter NhaA</fullName>
    </recommendedName>
    <alternativeName>
        <fullName evidence="6">Sodium/proton antiporter NhaA</fullName>
    </alternativeName>
</protein>
<keyword evidence="6" id="KW-0813">Transport</keyword>
<dbReference type="EMBL" id="JAKZMM010000001">
    <property type="protein sequence ID" value="MCJ2379086.1"/>
    <property type="molecule type" value="Genomic_DNA"/>
</dbReference>
<dbReference type="Proteomes" id="UP001165444">
    <property type="component" value="Unassembled WGS sequence"/>
</dbReference>
<feature type="transmembrane region" description="Helical" evidence="6">
    <location>
        <begin position="193"/>
        <end position="210"/>
    </location>
</feature>
<organism evidence="7 8">
    <name type="scientific">Parabacteroides faecalis</name>
    <dbReference type="NCBI Taxonomy" id="2924040"/>
    <lineage>
        <taxon>Bacteria</taxon>
        <taxon>Pseudomonadati</taxon>
        <taxon>Bacteroidota</taxon>
        <taxon>Bacteroidia</taxon>
        <taxon>Bacteroidales</taxon>
        <taxon>Tannerellaceae</taxon>
        <taxon>Parabacteroides</taxon>
    </lineage>
</organism>
<evidence type="ECO:0000256" key="1">
    <source>
        <dbReference type="ARBA" id="ARBA00004429"/>
    </source>
</evidence>
<comment type="subcellular location">
    <subcellularLocation>
        <location evidence="1">Cell inner membrane</location>
        <topology evidence="1">Multi-pass membrane protein</topology>
    </subcellularLocation>
    <subcellularLocation>
        <location evidence="6">Cell membrane</location>
        <topology evidence="6">Multi-pass membrane protein</topology>
    </subcellularLocation>
</comment>
<evidence type="ECO:0000256" key="6">
    <source>
        <dbReference type="HAMAP-Rule" id="MF_01844"/>
    </source>
</evidence>
<comment type="catalytic activity">
    <reaction evidence="6">
        <text>Na(+)(in) + 2 H(+)(out) = Na(+)(out) + 2 H(+)(in)</text>
        <dbReference type="Rhea" id="RHEA:29251"/>
        <dbReference type="ChEBI" id="CHEBI:15378"/>
        <dbReference type="ChEBI" id="CHEBI:29101"/>
    </reaction>
</comment>
<evidence type="ECO:0000256" key="5">
    <source>
        <dbReference type="ARBA" id="ARBA00023136"/>
    </source>
</evidence>
<feature type="transmembrane region" description="Helical" evidence="6">
    <location>
        <begin position="21"/>
        <end position="41"/>
    </location>
</feature>
<feature type="transmembrane region" description="Helical" evidence="6">
    <location>
        <begin position="424"/>
        <end position="445"/>
    </location>
</feature>
<reference evidence="7 8" key="1">
    <citation type="submission" date="2022-03" db="EMBL/GenBank/DDBJ databases">
        <title>Parabacteroides sp. nov. isolated from swine feces.</title>
        <authorList>
            <person name="Bak J.E."/>
        </authorList>
    </citation>
    <scope>NUCLEOTIDE SEQUENCE [LARGE SCALE GENOMIC DNA]</scope>
    <source>
        <strain evidence="7 8">AGMB00274</strain>
    </source>
</reference>
<dbReference type="PANTHER" id="PTHR30341:SF0">
    <property type="entry name" value="NA(+)_H(+) ANTIPORTER NHAA"/>
    <property type="match status" value="1"/>
</dbReference>
<feature type="transmembrane region" description="Helical" evidence="6">
    <location>
        <begin position="344"/>
        <end position="370"/>
    </location>
</feature>
<comment type="function">
    <text evidence="6">Na(+)/H(+) antiporter that extrudes sodium in exchange for external protons.</text>
</comment>
<keyword evidence="2 6" id="KW-1003">Cell membrane</keyword>
<feature type="transmembrane region" description="Helical" evidence="6">
    <location>
        <begin position="166"/>
        <end position="187"/>
    </location>
</feature>
<sequence>MERTFKVILKPLQRFAIQKPNASVLLFLATILAMILANSPLQDRYHHFLQFPVKLVFGDFSIFSHHGEPLSMLAFVNDALMAVFFFTIGLEIKQEVLVGELQSFRKALLPIVAAIGGMVVPVLFYFLVCHEGPEANGAAIPMATDIAFALAVLGLLGKRVPLTMRIFLTALAVVDDIGGIIIIALFYSGHVSLQPLLISAFLLLVLYLGGKMKIYNRLFYYALGFCVWMLFMESGIHPTIAGVLVAFTVPAKPKIDLERFTGDMTEYLSMLDSNDVKSCDRASVLTSHQIQVLNNIHMCTDHSISPLQSIAHRLHPWVNNLILPLFAFVNTGVTFGDIRPESLIHVPLAIVLGLIAGKSLGIFSFSYLFIRSGIIPKPQGLSKRTLFAVSMLGGIGFTVALFIANLSFDSTTEQGIDLLNQAKLGVFVGSFLSGLTGYLLLRMVLPKENS</sequence>
<feature type="transmembrane region" description="Helical" evidence="6">
    <location>
        <begin position="139"/>
        <end position="157"/>
    </location>
</feature>
<feature type="transmembrane region" description="Helical" evidence="6">
    <location>
        <begin position="108"/>
        <end position="127"/>
    </location>
</feature>
<gene>
    <name evidence="6 7" type="primary">nhaA</name>
    <name evidence="7" type="ORF">MUN53_00360</name>
</gene>
<name>A0ABT0BWG7_9BACT</name>
<feature type="transmembrane region" description="Helical" evidence="6">
    <location>
        <begin position="70"/>
        <end position="88"/>
    </location>
</feature>
<dbReference type="InterPro" id="IPR023171">
    <property type="entry name" value="Na/H_antiporter_dom_sf"/>
</dbReference>
<dbReference type="InterPro" id="IPR004670">
    <property type="entry name" value="NhaA"/>
</dbReference>
<dbReference type="PANTHER" id="PTHR30341">
    <property type="entry name" value="SODIUM ION/PROTON ANTIPORTER NHAA-RELATED"/>
    <property type="match status" value="1"/>
</dbReference>
<keyword evidence="6" id="KW-0915">Sodium</keyword>
<dbReference type="NCBIfam" id="TIGR00773">
    <property type="entry name" value="NhaA"/>
    <property type="match status" value="1"/>
</dbReference>
<dbReference type="Pfam" id="PF06965">
    <property type="entry name" value="Na_H_antiport_1"/>
    <property type="match status" value="1"/>
</dbReference>
<accession>A0ABT0BWG7</accession>
<feature type="transmembrane region" description="Helical" evidence="6">
    <location>
        <begin position="386"/>
        <end position="404"/>
    </location>
</feature>
<keyword evidence="5 6" id="KW-0472">Membrane</keyword>
<evidence type="ECO:0000313" key="7">
    <source>
        <dbReference type="EMBL" id="MCJ2379086.1"/>
    </source>
</evidence>
<keyword evidence="8" id="KW-1185">Reference proteome</keyword>
<feature type="transmembrane region" description="Helical" evidence="6">
    <location>
        <begin position="222"/>
        <end position="247"/>
    </location>
</feature>
<comment type="similarity">
    <text evidence="6">Belongs to the NhaA Na(+)/H(+) (TC 2.A.33) antiporter family.</text>
</comment>
<comment type="caution">
    <text evidence="7">The sequence shown here is derived from an EMBL/GenBank/DDBJ whole genome shotgun (WGS) entry which is preliminary data.</text>
</comment>
<dbReference type="RefSeq" id="WP_243322918.1">
    <property type="nucleotide sequence ID" value="NZ_JAKZMM010000001.1"/>
</dbReference>
<proteinExistence type="inferred from homology"/>
<dbReference type="HAMAP" id="MF_01844">
    <property type="entry name" value="NhaA"/>
    <property type="match status" value="1"/>
</dbReference>
<evidence type="ECO:0000256" key="3">
    <source>
        <dbReference type="ARBA" id="ARBA00022692"/>
    </source>
</evidence>
<evidence type="ECO:0000256" key="2">
    <source>
        <dbReference type="ARBA" id="ARBA00022475"/>
    </source>
</evidence>
<keyword evidence="6" id="KW-0406">Ion transport</keyword>